<organism evidence="2 3">
    <name type="scientific">Drosophila madeirensis</name>
    <name type="common">Fruit fly</name>
    <dbReference type="NCBI Taxonomy" id="30013"/>
    <lineage>
        <taxon>Eukaryota</taxon>
        <taxon>Metazoa</taxon>
        <taxon>Ecdysozoa</taxon>
        <taxon>Arthropoda</taxon>
        <taxon>Hexapoda</taxon>
        <taxon>Insecta</taxon>
        <taxon>Pterygota</taxon>
        <taxon>Neoptera</taxon>
        <taxon>Endopterygota</taxon>
        <taxon>Diptera</taxon>
        <taxon>Brachycera</taxon>
        <taxon>Muscomorpha</taxon>
        <taxon>Ephydroidea</taxon>
        <taxon>Drosophilidae</taxon>
        <taxon>Drosophila</taxon>
        <taxon>Sophophora</taxon>
    </lineage>
</organism>
<name>A0AAU9F5R5_DROMD</name>
<evidence type="ECO:0000256" key="1">
    <source>
        <dbReference type="SAM" id="SignalP"/>
    </source>
</evidence>
<keyword evidence="1" id="KW-0732">Signal</keyword>
<evidence type="ECO:0000313" key="2">
    <source>
        <dbReference type="EMBL" id="BFF91235.1"/>
    </source>
</evidence>
<evidence type="ECO:0000313" key="3">
    <source>
        <dbReference type="Proteomes" id="UP001500889"/>
    </source>
</evidence>
<proteinExistence type="predicted"/>
<dbReference type="AlphaFoldDB" id="A0AAU9F5R5"/>
<protein>
    <submittedName>
        <fullName evidence="2">Cystatin-like protein</fullName>
    </submittedName>
</protein>
<dbReference type="Proteomes" id="UP001500889">
    <property type="component" value="Chromosome O"/>
</dbReference>
<dbReference type="EMBL" id="AP029263">
    <property type="protein sequence ID" value="BFF91235.1"/>
    <property type="molecule type" value="Genomic_DNA"/>
</dbReference>
<gene>
    <name evidence="2" type="ORF">DMAD_09563</name>
</gene>
<keyword evidence="3" id="KW-1185">Reference proteome</keyword>
<feature type="signal peptide" evidence="1">
    <location>
        <begin position="1"/>
        <end position="24"/>
    </location>
</feature>
<sequence>MNGIQFLCLLDLMIVSSAVFPTDADDNRNYSGVPETAIEVLHAGLDHLANRGSPRFKVVNVSHVQKEIVLLTRYTYKTELESESEKKECTVQIETTPWIILNIDRRCNNDNGDIR</sequence>
<accession>A0AAU9F5R5</accession>
<dbReference type="InterPro" id="IPR046350">
    <property type="entry name" value="Cystatin_sf"/>
</dbReference>
<reference evidence="2 3" key="1">
    <citation type="submission" date="2024-02" db="EMBL/GenBank/DDBJ databases">
        <title>A chromosome-level genome assembly of Drosophila madeirensis, a fruit fly species endemic to Madeira island.</title>
        <authorList>
            <person name="Tomihara K."/>
            <person name="Llopart A."/>
            <person name="Yamamoto D."/>
        </authorList>
    </citation>
    <scope>NUCLEOTIDE SEQUENCE [LARGE SCALE GENOMIC DNA]</scope>
    <source>
        <strain evidence="2 3">RF1</strain>
    </source>
</reference>
<dbReference type="SUPFAM" id="SSF54403">
    <property type="entry name" value="Cystatin/monellin"/>
    <property type="match status" value="1"/>
</dbReference>
<feature type="chain" id="PRO_5043672764" evidence="1">
    <location>
        <begin position="25"/>
        <end position="115"/>
    </location>
</feature>